<evidence type="ECO:0000313" key="1">
    <source>
        <dbReference type="Proteomes" id="UP000095286"/>
    </source>
</evidence>
<dbReference type="Proteomes" id="UP000095286">
    <property type="component" value="Unplaced"/>
</dbReference>
<sequence length="419" mass="47467">MLKRPRELNPTTIPTRRLGTKMLRKTLAVSSVLPVPSNGNGASTRPRTKAEFITEKRLILHNPHTLGVLKVLPLYIESCLKANEENHASNEMTGIFQWKDSEITAQSRIMIIGCAGIGKTTLLNYFFKEAYAGSSMSVMTPTTDFNIIVQGGKNEVIFISKSIIADNLNYFHLERVTSETLDKIKLVHSTNPLANYIILVVEDTYEQSELINWVKRMKIAADKMRIIVHRVKNILAYAKTPYCYCVLQNEVLEKFGHKFIKGDIKKELTLDMVKKCMRILNNRAICSGNLPKSEVYYDQCLKFEKWSKISTRKINDLLEFINEHMIVFQHCAKIQKSPNTPFSILPLQNVAIMSEELVIQATVETSNKKTTSKAPVKMELAAQQKKTSAGGNEREAEGGAEGEEDGEEEELKLKRARRK</sequence>
<protein>
    <submittedName>
        <fullName evidence="2">G domain-containing protein</fullName>
    </submittedName>
</protein>
<reference evidence="2" key="1">
    <citation type="submission" date="2016-11" db="UniProtKB">
        <authorList>
            <consortium name="WormBaseParasite"/>
        </authorList>
    </citation>
    <scope>IDENTIFICATION</scope>
    <source>
        <strain evidence="2">KR3021</strain>
    </source>
</reference>
<proteinExistence type="predicted"/>
<dbReference type="WBParaSite" id="RSKR_0000059300.1">
    <property type="protein sequence ID" value="RSKR_0000059300.1"/>
    <property type="gene ID" value="RSKR_0000059300"/>
</dbReference>
<organism evidence="1 2">
    <name type="scientific">Rhabditophanes sp. KR3021</name>
    <dbReference type="NCBI Taxonomy" id="114890"/>
    <lineage>
        <taxon>Eukaryota</taxon>
        <taxon>Metazoa</taxon>
        <taxon>Ecdysozoa</taxon>
        <taxon>Nematoda</taxon>
        <taxon>Chromadorea</taxon>
        <taxon>Rhabditida</taxon>
        <taxon>Tylenchina</taxon>
        <taxon>Panagrolaimomorpha</taxon>
        <taxon>Strongyloidoidea</taxon>
        <taxon>Alloionematidae</taxon>
        <taxon>Rhabditophanes</taxon>
    </lineage>
</organism>
<accession>A0AC35THD0</accession>
<name>A0AC35THD0_9BILA</name>
<evidence type="ECO:0000313" key="2">
    <source>
        <dbReference type="WBParaSite" id="RSKR_0000059300.1"/>
    </source>
</evidence>